<dbReference type="Pfam" id="PF08238">
    <property type="entry name" value="Sel1"/>
    <property type="match status" value="2"/>
</dbReference>
<dbReference type="AlphaFoldDB" id="K0R9D3"/>
<dbReference type="Proteomes" id="UP000266841">
    <property type="component" value="Unassembled WGS sequence"/>
</dbReference>
<evidence type="ECO:0000256" key="1">
    <source>
        <dbReference type="ARBA" id="ARBA00038101"/>
    </source>
</evidence>
<proteinExistence type="inferred from homology"/>
<keyword evidence="2" id="KW-0863">Zinc-finger</keyword>
<dbReference type="PROSITE" id="PS50089">
    <property type="entry name" value="ZF_RING_2"/>
    <property type="match status" value="1"/>
</dbReference>
<keyword evidence="2" id="KW-0862">Zinc</keyword>
<feature type="domain" description="RING-type" evidence="3">
    <location>
        <begin position="43"/>
        <end position="89"/>
    </location>
</feature>
<dbReference type="SMART" id="SM00671">
    <property type="entry name" value="SEL1"/>
    <property type="match status" value="2"/>
</dbReference>
<dbReference type="InterPro" id="IPR050767">
    <property type="entry name" value="Sel1_AlgK"/>
</dbReference>
<dbReference type="SUPFAM" id="SSF57850">
    <property type="entry name" value="RING/U-box"/>
    <property type="match status" value="1"/>
</dbReference>
<dbReference type="Gene3D" id="1.25.40.10">
    <property type="entry name" value="Tetratricopeptide repeat domain"/>
    <property type="match status" value="1"/>
</dbReference>
<evidence type="ECO:0000313" key="4">
    <source>
        <dbReference type="EMBL" id="EJK48819.1"/>
    </source>
</evidence>
<dbReference type="EMBL" id="AGNL01045385">
    <property type="protein sequence ID" value="EJK48819.1"/>
    <property type="molecule type" value="Genomic_DNA"/>
</dbReference>
<comment type="similarity">
    <text evidence="1">Belongs to the sel-1 family.</text>
</comment>
<keyword evidence="2" id="KW-0479">Metal-binding</keyword>
<accession>K0R9D3</accession>
<dbReference type="InterPro" id="IPR001841">
    <property type="entry name" value="Znf_RING"/>
</dbReference>
<dbReference type="PANTHER" id="PTHR11102:SF160">
    <property type="entry name" value="ERAD-ASSOCIATED E3 UBIQUITIN-PROTEIN LIGASE COMPONENT HRD3"/>
    <property type="match status" value="1"/>
</dbReference>
<organism evidence="4 5">
    <name type="scientific">Thalassiosira oceanica</name>
    <name type="common">Marine diatom</name>
    <dbReference type="NCBI Taxonomy" id="159749"/>
    <lineage>
        <taxon>Eukaryota</taxon>
        <taxon>Sar</taxon>
        <taxon>Stramenopiles</taxon>
        <taxon>Ochrophyta</taxon>
        <taxon>Bacillariophyta</taxon>
        <taxon>Coscinodiscophyceae</taxon>
        <taxon>Thalassiosirophycidae</taxon>
        <taxon>Thalassiosirales</taxon>
        <taxon>Thalassiosiraceae</taxon>
        <taxon>Thalassiosira</taxon>
    </lineage>
</organism>
<evidence type="ECO:0000313" key="5">
    <source>
        <dbReference type="Proteomes" id="UP000266841"/>
    </source>
</evidence>
<dbReference type="SUPFAM" id="SSF81901">
    <property type="entry name" value="HCP-like"/>
    <property type="match status" value="1"/>
</dbReference>
<sequence length="281" mass="30530">MSSSDNAARCPSPVVSSADVLLVSISQEELMNSGHAMPEGKFCPICCLPIALPTGQHSVLKPCCTKPVCHGCLMASELAGMGDLCPYCRTPRPDSSAAGLALIQKRVDARDPAAMSLLADEYQFGTHGLQKNIPRAIKLWTDAAQLGDLGAHFNLGYAYYLGGSHSMGTVEQDKAKGILHWQHAAIKGHHASRFVLGNLEFDDGNDELAVQHFMISTKMGDEDSLNMIKDMFMEGFTTRSKYAEALKGYQRALEETETTQRAEAKAYYKNGNDHDEDNNGG</sequence>
<dbReference type="GO" id="GO:0008270">
    <property type="term" value="F:zinc ion binding"/>
    <property type="evidence" value="ECO:0007669"/>
    <property type="project" value="UniProtKB-KW"/>
</dbReference>
<evidence type="ECO:0000256" key="2">
    <source>
        <dbReference type="PROSITE-ProRule" id="PRU00175"/>
    </source>
</evidence>
<protein>
    <recommendedName>
        <fullName evidence="3">RING-type domain-containing protein</fullName>
    </recommendedName>
</protein>
<dbReference type="InterPro" id="IPR011990">
    <property type="entry name" value="TPR-like_helical_dom_sf"/>
</dbReference>
<reference evidence="4 5" key="1">
    <citation type="journal article" date="2012" name="Genome Biol.">
        <title>Genome and low-iron response of an oceanic diatom adapted to chronic iron limitation.</title>
        <authorList>
            <person name="Lommer M."/>
            <person name="Specht M."/>
            <person name="Roy A.S."/>
            <person name="Kraemer L."/>
            <person name="Andreson R."/>
            <person name="Gutowska M.A."/>
            <person name="Wolf J."/>
            <person name="Bergner S.V."/>
            <person name="Schilhabel M.B."/>
            <person name="Klostermeier U.C."/>
            <person name="Beiko R.G."/>
            <person name="Rosenstiel P."/>
            <person name="Hippler M."/>
            <person name="Laroche J."/>
        </authorList>
    </citation>
    <scope>NUCLEOTIDE SEQUENCE [LARGE SCALE GENOMIC DNA]</scope>
    <source>
        <strain evidence="4 5">CCMP1005</strain>
    </source>
</reference>
<dbReference type="InterPro" id="IPR006597">
    <property type="entry name" value="Sel1-like"/>
</dbReference>
<evidence type="ECO:0000259" key="3">
    <source>
        <dbReference type="PROSITE" id="PS50089"/>
    </source>
</evidence>
<comment type="caution">
    <text evidence="4">The sequence shown here is derived from an EMBL/GenBank/DDBJ whole genome shotgun (WGS) entry which is preliminary data.</text>
</comment>
<name>K0R9D3_THAOC</name>
<dbReference type="PANTHER" id="PTHR11102">
    <property type="entry name" value="SEL-1-LIKE PROTEIN"/>
    <property type="match status" value="1"/>
</dbReference>
<dbReference type="OrthoDB" id="27934at2759"/>
<gene>
    <name evidence="4" type="ORF">THAOC_32353</name>
</gene>
<keyword evidence="5" id="KW-1185">Reference proteome</keyword>